<reference evidence="10 11" key="1">
    <citation type="submission" date="2018-06" db="EMBL/GenBank/DDBJ databases">
        <title>Genomic Encyclopedia of Type Strains, Phase IV (KMG-IV): sequencing the most valuable type-strain genomes for metagenomic binning, comparative biology and taxonomic classification.</title>
        <authorList>
            <person name="Goeker M."/>
        </authorList>
    </citation>
    <scope>NUCLEOTIDE SEQUENCE [LARGE SCALE GENOMIC DNA]</scope>
    <source>
        <strain evidence="10 11">DSM 5</strain>
    </source>
</reference>
<dbReference type="GO" id="GO:0006508">
    <property type="term" value="P:proteolysis"/>
    <property type="evidence" value="ECO:0007669"/>
    <property type="project" value="UniProtKB-KW"/>
</dbReference>
<comment type="caution">
    <text evidence="10">The sequence shown here is derived from an EMBL/GenBank/DDBJ whole genome shotgun (WGS) entry which is preliminary data.</text>
</comment>
<evidence type="ECO:0000313" key="11">
    <source>
        <dbReference type="Proteomes" id="UP000248646"/>
    </source>
</evidence>
<protein>
    <submittedName>
        <fullName evidence="10">Aminopeptidase</fullName>
    </submittedName>
</protein>
<dbReference type="GO" id="GO:0046872">
    <property type="term" value="F:metal ion binding"/>
    <property type="evidence" value="ECO:0007669"/>
    <property type="project" value="UniProtKB-KW"/>
</dbReference>
<keyword evidence="9" id="KW-0482">Metalloprotease</keyword>
<evidence type="ECO:0000256" key="7">
    <source>
        <dbReference type="ARBA" id="ARBA00022723"/>
    </source>
</evidence>
<comment type="cofactor">
    <cofactor evidence="1">
        <name>Co(2+)</name>
        <dbReference type="ChEBI" id="CHEBI:48828"/>
    </cofactor>
</comment>
<dbReference type="Proteomes" id="UP000248646">
    <property type="component" value="Unassembled WGS sequence"/>
</dbReference>
<keyword evidence="5 10" id="KW-0031">Aminopeptidase</keyword>
<dbReference type="InterPro" id="IPR000787">
    <property type="entry name" value="Peptidase_M29"/>
</dbReference>
<dbReference type="EMBL" id="QKZI01000007">
    <property type="protein sequence ID" value="PZX03086.1"/>
    <property type="molecule type" value="Genomic_DNA"/>
</dbReference>
<evidence type="ECO:0000313" key="10">
    <source>
        <dbReference type="EMBL" id="PZX03086.1"/>
    </source>
</evidence>
<organism evidence="10 11">
    <name type="scientific">Psychrobacillus insolitus</name>
    <dbReference type="NCBI Taxonomy" id="1461"/>
    <lineage>
        <taxon>Bacteria</taxon>
        <taxon>Bacillati</taxon>
        <taxon>Bacillota</taxon>
        <taxon>Bacilli</taxon>
        <taxon>Bacillales</taxon>
        <taxon>Bacillaceae</taxon>
        <taxon>Psychrobacillus</taxon>
    </lineage>
</organism>
<comment type="similarity">
    <text evidence="4">Belongs to the peptidase M29 family.</text>
</comment>
<evidence type="ECO:0000256" key="4">
    <source>
        <dbReference type="ARBA" id="ARBA00008236"/>
    </source>
</evidence>
<keyword evidence="6" id="KW-0645">Protease</keyword>
<dbReference type="PANTHER" id="PTHR34448:SF3">
    <property type="entry name" value="AMINOPEPTIDASE AMPS"/>
    <property type="match status" value="1"/>
</dbReference>
<dbReference type="GO" id="GO:0008237">
    <property type="term" value="F:metallopeptidase activity"/>
    <property type="evidence" value="ECO:0007669"/>
    <property type="project" value="UniProtKB-KW"/>
</dbReference>
<dbReference type="InterPro" id="IPR035097">
    <property type="entry name" value="M29_N-terminal"/>
</dbReference>
<dbReference type="PRINTS" id="PR00919">
    <property type="entry name" value="THERMOPTASE"/>
</dbReference>
<keyword evidence="8" id="KW-0378">Hydrolase</keyword>
<proteinExistence type="inferred from homology"/>
<gene>
    <name evidence="10" type="ORF">C7437_10739</name>
</gene>
<evidence type="ECO:0000256" key="5">
    <source>
        <dbReference type="ARBA" id="ARBA00022438"/>
    </source>
</evidence>
<evidence type="ECO:0000256" key="6">
    <source>
        <dbReference type="ARBA" id="ARBA00022670"/>
    </source>
</evidence>
<dbReference type="Pfam" id="PF02073">
    <property type="entry name" value="Peptidase_M29"/>
    <property type="match status" value="1"/>
</dbReference>
<keyword evidence="7" id="KW-0479">Metal-binding</keyword>
<dbReference type="SUPFAM" id="SSF144052">
    <property type="entry name" value="Thermophilic metalloprotease-like"/>
    <property type="match status" value="1"/>
</dbReference>
<dbReference type="PANTHER" id="PTHR34448">
    <property type="entry name" value="AMINOPEPTIDASE"/>
    <property type="match status" value="1"/>
</dbReference>
<evidence type="ECO:0000256" key="1">
    <source>
        <dbReference type="ARBA" id="ARBA00001941"/>
    </source>
</evidence>
<comment type="cofactor">
    <cofactor evidence="2">
        <name>Mg(2+)</name>
        <dbReference type="ChEBI" id="CHEBI:18420"/>
    </cofactor>
</comment>
<keyword evidence="11" id="KW-1185">Reference proteome</keyword>
<dbReference type="AlphaFoldDB" id="A0A2W7MME5"/>
<comment type="cofactor">
    <cofactor evidence="3">
        <name>Zn(2+)</name>
        <dbReference type="ChEBI" id="CHEBI:29105"/>
    </cofactor>
</comment>
<dbReference type="GO" id="GO:0004177">
    <property type="term" value="F:aminopeptidase activity"/>
    <property type="evidence" value="ECO:0007669"/>
    <property type="project" value="UniProtKB-KW"/>
</dbReference>
<dbReference type="Gene3D" id="3.40.1830.10">
    <property type="entry name" value="Thermophilic metalloprotease (M29)"/>
    <property type="match status" value="1"/>
</dbReference>
<evidence type="ECO:0000256" key="9">
    <source>
        <dbReference type="ARBA" id="ARBA00023049"/>
    </source>
</evidence>
<name>A0A2W7MME5_9BACI</name>
<evidence type="ECO:0000256" key="2">
    <source>
        <dbReference type="ARBA" id="ARBA00001946"/>
    </source>
</evidence>
<accession>A0A2W7MME5</accession>
<sequence>MKENTERKYEMTTFINKLEKYAGLAVEVGVNIQPGQNLYIASSIDSVELVRLITKKAYEVGAKQVFVDFSDDQITRLRYDLAPADSFSFFPSWKAKEKEILAEDGAAFMSIISQSPDLLKGIDSSKISAFQKAAGQALSKYRQFVQSDKISWTVIASPSKDWAKKVFPELAEELQVSALWDAIFKAVRADLLDPVAAWKEHDALLHTKVDYLNDKNYKKLHYTAPGTDLTIELPAGHLWCGAGSVNEKGHEFMANMPTEEVFTLPLKTGVDGYVASSKPLSYGGNIIDEFTITFEQGRIVQVIAKQGQDVLENLVATDEGSHYLGEVALVPHDSPISNSNLLFYNTLFDENASNHLAIGSAYAFCLKGGKNMSREELNQNGVNESITHVDFMIGSDKMDIDGIKEDGTTEAIFRNGNWAF</sequence>
<evidence type="ECO:0000256" key="3">
    <source>
        <dbReference type="ARBA" id="ARBA00001947"/>
    </source>
</evidence>
<evidence type="ECO:0000256" key="8">
    <source>
        <dbReference type="ARBA" id="ARBA00022801"/>
    </source>
</evidence>
<dbReference type="InterPro" id="IPR052170">
    <property type="entry name" value="M29_Exopeptidase"/>
</dbReference>